<protein>
    <submittedName>
        <fullName evidence="2">Zinc finger bed domain-containing protein 1-like</fullName>
    </submittedName>
</protein>
<comment type="caution">
    <text evidence="2">The sequence shown here is derived from an EMBL/GenBank/DDBJ whole genome shotgun (WGS) entry which is preliminary data.</text>
</comment>
<dbReference type="OrthoDB" id="2444196at2759"/>
<name>A0A8H4AA46_GIGMA</name>
<dbReference type="InterPro" id="IPR008906">
    <property type="entry name" value="HATC_C_dom"/>
</dbReference>
<dbReference type="EMBL" id="WTPW01001028">
    <property type="protein sequence ID" value="KAF0461297.1"/>
    <property type="molecule type" value="Genomic_DNA"/>
</dbReference>
<evidence type="ECO:0000259" key="1">
    <source>
        <dbReference type="Pfam" id="PF05699"/>
    </source>
</evidence>
<dbReference type="SUPFAM" id="SSF53098">
    <property type="entry name" value="Ribonuclease H-like"/>
    <property type="match status" value="1"/>
</dbReference>
<keyword evidence="3" id="KW-1185">Reference proteome</keyword>
<evidence type="ECO:0000313" key="2">
    <source>
        <dbReference type="EMBL" id="KAF0461297.1"/>
    </source>
</evidence>
<dbReference type="Pfam" id="PF05699">
    <property type="entry name" value="Dimer_Tnp_hAT"/>
    <property type="match status" value="1"/>
</dbReference>
<reference evidence="2 3" key="1">
    <citation type="journal article" date="2019" name="Environ. Microbiol.">
        <title>At the nexus of three kingdoms: the genome of the mycorrhizal fungus Gigaspora margarita provides insights into plant, endobacterial and fungal interactions.</title>
        <authorList>
            <person name="Venice F."/>
            <person name="Ghignone S."/>
            <person name="Salvioli di Fossalunga A."/>
            <person name="Amselem J."/>
            <person name="Novero M."/>
            <person name="Xianan X."/>
            <person name="Sedzielewska Toro K."/>
            <person name="Morin E."/>
            <person name="Lipzen A."/>
            <person name="Grigoriev I.V."/>
            <person name="Henrissat B."/>
            <person name="Martin F.M."/>
            <person name="Bonfante P."/>
        </authorList>
    </citation>
    <scope>NUCLEOTIDE SEQUENCE [LARGE SCALE GENOMIC DNA]</scope>
    <source>
        <strain evidence="2 3">BEG34</strain>
    </source>
</reference>
<evidence type="ECO:0000313" key="3">
    <source>
        <dbReference type="Proteomes" id="UP000439903"/>
    </source>
</evidence>
<dbReference type="AlphaFoldDB" id="A0A8H4AA46"/>
<feature type="domain" description="HAT C-terminal dimerisation" evidence="1">
    <location>
        <begin position="113"/>
        <end position="178"/>
    </location>
</feature>
<sequence>MPRERGDYWDNYDEVIVNGKVRFKCKLGCGGIWAKNETRLKEHSENCSKQPRASNNNQTTLDNYVKVVPRQSQNVYNILLTRAFISSELVLKELANYIGKTGPFSSTHLWGKLKEDPIEWWNLVSNRAPNLSEVALKVFSIPASSASSERNWSTFGFIYSKNRNRLDDKRVKKLVYLYWNLRILRQLNQPIDYNYDDLESIKETAGTNIKETTNTTETINVEEDINIEKTNDETYNDLNLFYDLELDEANKSLDNLWEDSENSNKDMDYLVSDI</sequence>
<dbReference type="InterPro" id="IPR012337">
    <property type="entry name" value="RNaseH-like_sf"/>
</dbReference>
<gene>
    <name evidence="2" type="ORF">F8M41_000434</name>
</gene>
<proteinExistence type="predicted"/>
<organism evidence="2 3">
    <name type="scientific">Gigaspora margarita</name>
    <dbReference type="NCBI Taxonomy" id="4874"/>
    <lineage>
        <taxon>Eukaryota</taxon>
        <taxon>Fungi</taxon>
        <taxon>Fungi incertae sedis</taxon>
        <taxon>Mucoromycota</taxon>
        <taxon>Glomeromycotina</taxon>
        <taxon>Glomeromycetes</taxon>
        <taxon>Diversisporales</taxon>
        <taxon>Gigasporaceae</taxon>
        <taxon>Gigaspora</taxon>
    </lineage>
</organism>
<dbReference type="GO" id="GO:0046983">
    <property type="term" value="F:protein dimerization activity"/>
    <property type="evidence" value="ECO:0007669"/>
    <property type="project" value="InterPro"/>
</dbReference>
<accession>A0A8H4AA46</accession>
<dbReference type="Proteomes" id="UP000439903">
    <property type="component" value="Unassembled WGS sequence"/>
</dbReference>